<organism evidence="1 2">
    <name type="scientific">Zostera marina</name>
    <name type="common">Eelgrass</name>
    <dbReference type="NCBI Taxonomy" id="29655"/>
    <lineage>
        <taxon>Eukaryota</taxon>
        <taxon>Viridiplantae</taxon>
        <taxon>Streptophyta</taxon>
        <taxon>Embryophyta</taxon>
        <taxon>Tracheophyta</taxon>
        <taxon>Spermatophyta</taxon>
        <taxon>Magnoliopsida</taxon>
        <taxon>Liliopsida</taxon>
        <taxon>Zosteraceae</taxon>
        <taxon>Zostera</taxon>
    </lineage>
</organism>
<protein>
    <submittedName>
        <fullName evidence="1">Uncharacterized protein</fullName>
    </submittedName>
</protein>
<reference evidence="2" key="1">
    <citation type="journal article" date="2016" name="Nature">
        <title>The genome of the seagrass Zostera marina reveals angiosperm adaptation to the sea.</title>
        <authorList>
            <person name="Olsen J.L."/>
            <person name="Rouze P."/>
            <person name="Verhelst B."/>
            <person name="Lin Y.-C."/>
            <person name="Bayer T."/>
            <person name="Collen J."/>
            <person name="Dattolo E."/>
            <person name="De Paoli E."/>
            <person name="Dittami S."/>
            <person name="Maumus F."/>
            <person name="Michel G."/>
            <person name="Kersting A."/>
            <person name="Lauritano C."/>
            <person name="Lohaus R."/>
            <person name="Toepel M."/>
            <person name="Tonon T."/>
            <person name="Vanneste K."/>
            <person name="Amirebrahimi M."/>
            <person name="Brakel J."/>
            <person name="Bostroem C."/>
            <person name="Chovatia M."/>
            <person name="Grimwood J."/>
            <person name="Jenkins J.W."/>
            <person name="Jueterbock A."/>
            <person name="Mraz A."/>
            <person name="Stam W.T."/>
            <person name="Tice H."/>
            <person name="Bornberg-Bauer E."/>
            <person name="Green P.J."/>
            <person name="Pearson G.A."/>
            <person name="Procaccini G."/>
            <person name="Duarte C.M."/>
            <person name="Schmutz J."/>
            <person name="Reusch T.B.H."/>
            <person name="Van de Peer Y."/>
        </authorList>
    </citation>
    <scope>NUCLEOTIDE SEQUENCE [LARGE SCALE GENOMIC DNA]</scope>
    <source>
        <strain evidence="2">cv. Finnish</strain>
    </source>
</reference>
<evidence type="ECO:0000313" key="1">
    <source>
        <dbReference type="EMBL" id="KMZ63728.1"/>
    </source>
</evidence>
<accession>A0A0K9P415</accession>
<name>A0A0K9P415_ZOSMR</name>
<sequence>MTIAIIWMQTTFRVCQTTIYIKATFRRLAELGRWFVTFETTGAYSPTSSACRVGTTTEITRIVPRKRYTMLEFNMFKKKK</sequence>
<gene>
    <name evidence="1" type="ORF">ZOSMA_3G02130</name>
</gene>
<comment type="caution">
    <text evidence="1">The sequence shown here is derived from an EMBL/GenBank/DDBJ whole genome shotgun (WGS) entry which is preliminary data.</text>
</comment>
<keyword evidence="2" id="KW-1185">Reference proteome</keyword>
<dbReference type="AlphaFoldDB" id="A0A0K9P415"/>
<evidence type="ECO:0000313" key="2">
    <source>
        <dbReference type="Proteomes" id="UP000036987"/>
    </source>
</evidence>
<dbReference type="Proteomes" id="UP000036987">
    <property type="component" value="Unassembled WGS sequence"/>
</dbReference>
<dbReference type="EMBL" id="LFYR01001213">
    <property type="protein sequence ID" value="KMZ63728.1"/>
    <property type="molecule type" value="Genomic_DNA"/>
</dbReference>
<proteinExistence type="predicted"/>